<dbReference type="Gene3D" id="3.40.50.2300">
    <property type="match status" value="2"/>
</dbReference>
<proteinExistence type="inferred from homology"/>
<reference evidence="5" key="1">
    <citation type="submission" date="2020-07" db="EMBL/GenBank/DDBJ databases">
        <title>Huge and variable diversity of episymbiotic CPR bacteria and DPANN archaea in groundwater ecosystems.</title>
        <authorList>
            <person name="He C.Y."/>
            <person name="Keren R."/>
            <person name="Whittaker M."/>
            <person name="Farag I.F."/>
            <person name="Doudna J."/>
            <person name="Cate J.H.D."/>
            <person name="Banfield J.F."/>
        </authorList>
    </citation>
    <scope>NUCLEOTIDE SEQUENCE</scope>
    <source>
        <strain evidence="5">NC_groundwater_1586_Pr3_B-0.1um_66_15</strain>
    </source>
</reference>
<accession>A0A933L490</accession>
<keyword evidence="3" id="KW-0732">Signal</keyword>
<dbReference type="InterPro" id="IPR028082">
    <property type="entry name" value="Peripla_BP_I"/>
</dbReference>
<dbReference type="EMBL" id="JACRAF010000037">
    <property type="protein sequence ID" value="MBI4922725.1"/>
    <property type="molecule type" value="Genomic_DNA"/>
</dbReference>
<comment type="similarity">
    <text evidence="2">Belongs to the bacterial solute-binding protein 2 family.</text>
</comment>
<evidence type="ECO:0000256" key="1">
    <source>
        <dbReference type="ARBA" id="ARBA00004196"/>
    </source>
</evidence>
<gene>
    <name evidence="5" type="ORF">HY834_13340</name>
</gene>
<comment type="caution">
    <text evidence="5">The sequence shown here is derived from an EMBL/GenBank/DDBJ whole genome shotgun (WGS) entry which is preliminary data.</text>
</comment>
<evidence type="ECO:0000313" key="6">
    <source>
        <dbReference type="Proteomes" id="UP000782610"/>
    </source>
</evidence>
<dbReference type="AlphaFoldDB" id="A0A933L490"/>
<dbReference type="CDD" id="cd01536">
    <property type="entry name" value="PBP1_ABC_sugar_binding-like"/>
    <property type="match status" value="1"/>
</dbReference>
<evidence type="ECO:0000256" key="3">
    <source>
        <dbReference type="ARBA" id="ARBA00022729"/>
    </source>
</evidence>
<dbReference type="Proteomes" id="UP000782610">
    <property type="component" value="Unassembled WGS sequence"/>
</dbReference>
<dbReference type="PANTHER" id="PTHR46847:SF1">
    <property type="entry name" value="D-ALLOSE-BINDING PERIPLASMIC PROTEIN-RELATED"/>
    <property type="match status" value="1"/>
</dbReference>
<protein>
    <submittedName>
        <fullName evidence="5">Sugar ABC transporter substrate-binding protein</fullName>
    </submittedName>
</protein>
<evidence type="ECO:0000313" key="5">
    <source>
        <dbReference type="EMBL" id="MBI4922725.1"/>
    </source>
</evidence>
<dbReference type="SUPFAM" id="SSF53822">
    <property type="entry name" value="Periplasmic binding protein-like I"/>
    <property type="match status" value="1"/>
</dbReference>
<dbReference type="GO" id="GO:0030246">
    <property type="term" value="F:carbohydrate binding"/>
    <property type="evidence" value="ECO:0007669"/>
    <property type="project" value="UniProtKB-ARBA"/>
</dbReference>
<feature type="domain" description="Periplasmic binding protein" evidence="4">
    <location>
        <begin position="19"/>
        <end position="280"/>
    </location>
</feature>
<dbReference type="GO" id="GO:0030313">
    <property type="term" value="C:cell envelope"/>
    <property type="evidence" value="ECO:0007669"/>
    <property type="project" value="UniProtKB-SubCell"/>
</dbReference>
<evidence type="ECO:0000259" key="4">
    <source>
        <dbReference type="Pfam" id="PF13407"/>
    </source>
</evidence>
<sequence length="318" mass="32814">MACSAGAASAAGTTVCYAFQDLSTGFWVAGHSAIVDTLKAGGVEVVELNGGHDANRQLEQVKDCIAQGGNGIILTADDGDSGTVVVAAAQEADVPIATFNRPPSDMSKGIIVVADNEAVARAAVDAMVAEAEKKFAATGKKLKPLILMGDLGDPNAVQRRAGFMNSVGAHPDLFEAPVEVATKWNSQVALAGLEAAMTADPSIDFIFTSSDFLFPTIQSVLEPIGKWKKAGEADHVILGGLDGDDGACKLIQDGYVDSTGVQDVYLEAELALTGIMDAIKAGDARPNAVKLDPGFALSQANYAEMGAKTWGCQVLAAK</sequence>
<organism evidence="5 6">
    <name type="scientific">Devosia nanyangense</name>
    <dbReference type="NCBI Taxonomy" id="1228055"/>
    <lineage>
        <taxon>Bacteria</taxon>
        <taxon>Pseudomonadati</taxon>
        <taxon>Pseudomonadota</taxon>
        <taxon>Alphaproteobacteria</taxon>
        <taxon>Hyphomicrobiales</taxon>
        <taxon>Devosiaceae</taxon>
        <taxon>Devosia</taxon>
    </lineage>
</organism>
<dbReference type="InterPro" id="IPR025997">
    <property type="entry name" value="SBP_2_dom"/>
</dbReference>
<dbReference type="Pfam" id="PF13407">
    <property type="entry name" value="Peripla_BP_4"/>
    <property type="match status" value="1"/>
</dbReference>
<comment type="subcellular location">
    <subcellularLocation>
        <location evidence="1">Cell envelope</location>
    </subcellularLocation>
</comment>
<dbReference type="PANTHER" id="PTHR46847">
    <property type="entry name" value="D-ALLOSE-BINDING PERIPLASMIC PROTEIN-RELATED"/>
    <property type="match status" value="1"/>
</dbReference>
<evidence type="ECO:0000256" key="2">
    <source>
        <dbReference type="ARBA" id="ARBA00007639"/>
    </source>
</evidence>
<name>A0A933L490_9HYPH</name>